<sequence>MGLVTNVSIASAISIIVVLTCVIALTHLVNDLNSLYDEIMSDTQEIKVINENTWNGMLQLRARKTSRNNTSRPIHQFFLRRNLKAKRSFASQQCECGQNPNNCPRGKQGLQGEKGELGGRLCFISTQEPGEPGTPGLPGVAGIVAVLNLPESGCVQCPAGP</sequence>
<evidence type="ECO:0000313" key="5">
    <source>
        <dbReference type="Proteomes" id="UP000278627"/>
    </source>
</evidence>
<reference evidence="4 5" key="2">
    <citation type="submission" date="2018-11" db="EMBL/GenBank/DDBJ databases">
        <authorList>
            <consortium name="Pathogen Informatics"/>
        </authorList>
    </citation>
    <scope>NUCLEOTIDE SEQUENCE [LARGE SCALE GENOMIC DNA]</scope>
</reference>
<dbReference type="STRING" id="6280.A0A0N4TQZ1"/>
<keyword evidence="2" id="KW-0812">Transmembrane</keyword>
<gene>
    <name evidence="4" type="ORF">BPAG_LOCUS10998</name>
</gene>
<feature type="transmembrane region" description="Helical" evidence="2">
    <location>
        <begin position="6"/>
        <end position="29"/>
    </location>
</feature>
<dbReference type="Proteomes" id="UP000278627">
    <property type="component" value="Unassembled WGS sequence"/>
</dbReference>
<dbReference type="PANTHER" id="PTHR24637:SF236">
    <property type="entry name" value="NEMATODE CUTICLE COLLAGEN N-TERMINAL DOMAIN-CONTAINING PROTEIN"/>
    <property type="match status" value="1"/>
</dbReference>
<keyword evidence="5" id="KW-1185">Reference proteome</keyword>
<accession>A0A0N4TQZ1</accession>
<dbReference type="AlphaFoldDB" id="A0A0N4TQZ1"/>
<proteinExistence type="predicted"/>
<evidence type="ECO:0000259" key="3">
    <source>
        <dbReference type="SMART" id="SM01088"/>
    </source>
</evidence>
<dbReference type="GO" id="GO:0042302">
    <property type="term" value="F:structural constituent of cuticle"/>
    <property type="evidence" value="ECO:0007669"/>
    <property type="project" value="InterPro"/>
</dbReference>
<evidence type="ECO:0000256" key="1">
    <source>
        <dbReference type="ARBA" id="ARBA00022737"/>
    </source>
</evidence>
<dbReference type="Pfam" id="PF01484">
    <property type="entry name" value="Col_cuticle_N"/>
    <property type="match status" value="1"/>
</dbReference>
<keyword evidence="2" id="KW-1133">Transmembrane helix</keyword>
<reference evidence="6" key="1">
    <citation type="submission" date="2017-02" db="UniProtKB">
        <authorList>
            <consortium name="WormBaseParasite"/>
        </authorList>
    </citation>
    <scope>IDENTIFICATION</scope>
</reference>
<keyword evidence="1" id="KW-0677">Repeat</keyword>
<evidence type="ECO:0000313" key="4">
    <source>
        <dbReference type="EMBL" id="VDN92184.1"/>
    </source>
</evidence>
<dbReference type="InterPro" id="IPR002486">
    <property type="entry name" value="Col_cuticle_N"/>
</dbReference>
<name>A0A0N4TQZ1_BRUPA</name>
<dbReference type="WBParaSite" id="BPAG_0001103601-mRNA-1">
    <property type="protein sequence ID" value="BPAG_0001103601-mRNA-1"/>
    <property type="gene ID" value="BPAG_0001103601"/>
</dbReference>
<evidence type="ECO:0000313" key="6">
    <source>
        <dbReference type="WBParaSite" id="BPAG_0001103601-mRNA-1"/>
    </source>
</evidence>
<dbReference type="PANTHER" id="PTHR24637">
    <property type="entry name" value="COLLAGEN"/>
    <property type="match status" value="1"/>
</dbReference>
<feature type="domain" description="Nematode cuticle collagen N-terminal" evidence="3">
    <location>
        <begin position="5"/>
        <end position="57"/>
    </location>
</feature>
<evidence type="ECO:0000256" key="2">
    <source>
        <dbReference type="SAM" id="Phobius"/>
    </source>
</evidence>
<dbReference type="SMART" id="SM01088">
    <property type="entry name" value="Col_cuticle_N"/>
    <property type="match status" value="1"/>
</dbReference>
<organism evidence="6">
    <name type="scientific">Brugia pahangi</name>
    <name type="common">Filarial nematode worm</name>
    <dbReference type="NCBI Taxonomy" id="6280"/>
    <lineage>
        <taxon>Eukaryota</taxon>
        <taxon>Metazoa</taxon>
        <taxon>Ecdysozoa</taxon>
        <taxon>Nematoda</taxon>
        <taxon>Chromadorea</taxon>
        <taxon>Rhabditida</taxon>
        <taxon>Spirurina</taxon>
        <taxon>Spiruromorpha</taxon>
        <taxon>Filarioidea</taxon>
        <taxon>Onchocercidae</taxon>
        <taxon>Brugia</taxon>
    </lineage>
</organism>
<protein>
    <submittedName>
        <fullName evidence="6">Col_cuticle_N domain-containing protein</fullName>
    </submittedName>
</protein>
<dbReference type="EMBL" id="UZAD01013209">
    <property type="protein sequence ID" value="VDN92184.1"/>
    <property type="molecule type" value="Genomic_DNA"/>
</dbReference>
<keyword evidence="2" id="KW-0472">Membrane</keyword>